<reference evidence="2 3" key="1">
    <citation type="submission" date="2018-11" db="EMBL/GenBank/DDBJ databases">
        <authorList>
            <person name="Zhou Z."/>
            <person name="Wang G."/>
        </authorList>
    </citation>
    <scope>NUCLEOTIDE SEQUENCE [LARGE SCALE GENOMIC DNA]</scope>
    <source>
        <strain evidence="2 3">KCTC42998</strain>
    </source>
</reference>
<evidence type="ECO:0000256" key="1">
    <source>
        <dbReference type="SAM" id="MobiDB-lite"/>
    </source>
</evidence>
<accession>A0A3P1CPE5</accession>
<dbReference type="Pfam" id="PF06884">
    <property type="entry name" value="DUF1264"/>
    <property type="match status" value="1"/>
</dbReference>
<keyword evidence="3" id="KW-1185">Reference proteome</keyword>
<dbReference type="PROSITE" id="PS51257">
    <property type="entry name" value="PROKAR_LIPOPROTEIN"/>
    <property type="match status" value="1"/>
</dbReference>
<dbReference type="PANTHER" id="PTHR31360">
    <property type="match status" value="1"/>
</dbReference>
<dbReference type="PANTHER" id="PTHR31360:SF0">
    <property type="entry name" value="OIL BODY-ASSOCIATED PROTEIN 1B"/>
    <property type="match status" value="1"/>
</dbReference>
<feature type="region of interest" description="Disordered" evidence="1">
    <location>
        <begin position="23"/>
        <end position="44"/>
    </location>
</feature>
<dbReference type="Proteomes" id="UP000274271">
    <property type="component" value="Unassembled WGS sequence"/>
</dbReference>
<name>A0A3P1CPE5_9BACT</name>
<proteinExistence type="predicted"/>
<organism evidence="2 3">
    <name type="scientific">Larkinella knui</name>
    <dbReference type="NCBI Taxonomy" id="2025310"/>
    <lineage>
        <taxon>Bacteria</taxon>
        <taxon>Pseudomonadati</taxon>
        <taxon>Bacteroidota</taxon>
        <taxon>Cytophagia</taxon>
        <taxon>Cytophagales</taxon>
        <taxon>Spirosomataceae</taxon>
        <taxon>Larkinella</taxon>
    </lineage>
</organism>
<dbReference type="AlphaFoldDB" id="A0A3P1CPE5"/>
<dbReference type="InterPro" id="IPR010686">
    <property type="entry name" value="OBAP-like"/>
</dbReference>
<dbReference type="EMBL" id="RQJP01000002">
    <property type="protein sequence ID" value="RRB15193.1"/>
    <property type="molecule type" value="Genomic_DNA"/>
</dbReference>
<gene>
    <name evidence="2" type="ORF">EHT87_11660</name>
</gene>
<comment type="caution">
    <text evidence="2">The sequence shown here is derived from an EMBL/GenBank/DDBJ whole genome shotgun (WGS) entry which is preliminary data.</text>
</comment>
<dbReference type="OrthoDB" id="254168at2"/>
<dbReference type="RefSeq" id="WP_124906797.1">
    <property type="nucleotide sequence ID" value="NZ_RQJP01000002.1"/>
</dbReference>
<evidence type="ECO:0000313" key="3">
    <source>
        <dbReference type="Proteomes" id="UP000274271"/>
    </source>
</evidence>
<sequence length="251" mass="27929">MIKFGFYVGLTVFMLACGGDHTASQTQSADSTKTTQTEKLNVNSGVGTSPVNQFQVYTTGFHFYNGHRAGQLEVHRYCSPLSQDVAQCILFDGNGKNARATGLEYIISERLFKTLPEDEKKLWHSYRYDVKSGVLVAPGLAPATEHNLMEKLVTSYGKTWQLWHSDQDSTLPYGGPALMMGFTRDGQLDPTLLQNRDKRLNVSSAKTRQLRSDILGRPPVSGADSWQNGFPIQLPALTGRNYPHLQKDTLQ</sequence>
<evidence type="ECO:0000313" key="2">
    <source>
        <dbReference type="EMBL" id="RRB15193.1"/>
    </source>
</evidence>
<protein>
    <submittedName>
        <fullName evidence="2">DUF1264 domain-containing protein</fullName>
    </submittedName>
</protein>